<dbReference type="PANTHER" id="PTHR31472">
    <property type="entry name" value="OS05G0244600 PROTEIN"/>
    <property type="match status" value="1"/>
</dbReference>
<dbReference type="Gene3D" id="2.40.50.140">
    <property type="entry name" value="Nucleic acid-binding proteins"/>
    <property type="match status" value="1"/>
</dbReference>
<comment type="caution">
    <text evidence="2">The sequence shown here is derived from an EMBL/GenBank/DDBJ whole genome shotgun (WGS) entry which is preliminary data.</text>
</comment>
<gene>
    <name evidence="2" type="ORF">OLEA9_A056164</name>
</gene>
<proteinExistence type="predicted"/>
<sequence>MNGPASSLPCLVSDEYHLFDMMQPGDTMVLWNAKIDMFKGSMRLAVGIWCRVEVFEPATFGVGEDNNLSLIEYELVNVV</sequence>
<protein>
    <recommendedName>
        <fullName evidence="1">Single-stranded DNA binding protein Ssb-like OB fold domain-containing protein</fullName>
    </recommendedName>
</protein>
<dbReference type="EMBL" id="CACTIH010005676">
    <property type="protein sequence ID" value="CAA3000223.1"/>
    <property type="molecule type" value="Genomic_DNA"/>
</dbReference>
<dbReference type="SUPFAM" id="SSF50249">
    <property type="entry name" value="Nucleic acid-binding proteins"/>
    <property type="match status" value="1"/>
</dbReference>
<dbReference type="InterPro" id="IPR048970">
    <property type="entry name" value="OB_Ssb-like"/>
</dbReference>
<evidence type="ECO:0000313" key="2">
    <source>
        <dbReference type="EMBL" id="CAA3000223.1"/>
    </source>
</evidence>
<evidence type="ECO:0000313" key="3">
    <source>
        <dbReference type="Proteomes" id="UP000594638"/>
    </source>
</evidence>
<organism evidence="2 3">
    <name type="scientific">Olea europaea subsp. europaea</name>
    <dbReference type="NCBI Taxonomy" id="158383"/>
    <lineage>
        <taxon>Eukaryota</taxon>
        <taxon>Viridiplantae</taxon>
        <taxon>Streptophyta</taxon>
        <taxon>Embryophyta</taxon>
        <taxon>Tracheophyta</taxon>
        <taxon>Spermatophyta</taxon>
        <taxon>Magnoliopsida</taxon>
        <taxon>eudicotyledons</taxon>
        <taxon>Gunneridae</taxon>
        <taxon>Pentapetalae</taxon>
        <taxon>asterids</taxon>
        <taxon>lamiids</taxon>
        <taxon>Lamiales</taxon>
        <taxon>Oleaceae</taxon>
        <taxon>Oleeae</taxon>
        <taxon>Olea</taxon>
    </lineage>
</organism>
<dbReference type="Gramene" id="OE9A056164T1">
    <property type="protein sequence ID" value="OE9A056164C1"/>
    <property type="gene ID" value="OE9A056164"/>
</dbReference>
<accession>A0A8S0T7I5</accession>
<dbReference type="AlphaFoldDB" id="A0A8S0T7I5"/>
<dbReference type="OrthoDB" id="908924at2759"/>
<dbReference type="InterPro" id="IPR012340">
    <property type="entry name" value="NA-bd_OB-fold"/>
</dbReference>
<dbReference type="Proteomes" id="UP000594638">
    <property type="component" value="Unassembled WGS sequence"/>
</dbReference>
<dbReference type="PANTHER" id="PTHR31472:SF13">
    <property type="entry name" value="OB DOMAIN-CONTAINING PROTEIN"/>
    <property type="match status" value="1"/>
</dbReference>
<feature type="domain" description="Single-stranded DNA binding protein Ssb-like OB fold" evidence="1">
    <location>
        <begin position="18"/>
        <end position="54"/>
    </location>
</feature>
<keyword evidence="3" id="KW-1185">Reference proteome</keyword>
<name>A0A8S0T7I5_OLEEU</name>
<reference evidence="2 3" key="1">
    <citation type="submission" date="2019-12" db="EMBL/GenBank/DDBJ databases">
        <authorList>
            <person name="Alioto T."/>
            <person name="Alioto T."/>
            <person name="Gomez Garrido J."/>
        </authorList>
    </citation>
    <scope>NUCLEOTIDE SEQUENCE [LARGE SCALE GENOMIC DNA]</scope>
</reference>
<dbReference type="Pfam" id="PF21473">
    <property type="entry name" value="OB_Ssb-like"/>
    <property type="match status" value="1"/>
</dbReference>
<evidence type="ECO:0000259" key="1">
    <source>
        <dbReference type="Pfam" id="PF21473"/>
    </source>
</evidence>